<evidence type="ECO:0000313" key="1">
    <source>
        <dbReference type="EMBL" id="CAA3014018.1"/>
    </source>
</evidence>
<dbReference type="OrthoDB" id="922027at2759"/>
<protein>
    <submittedName>
        <fullName evidence="1">Uncharacterized protein</fullName>
    </submittedName>
</protein>
<dbReference type="Gramene" id="OE9A039537T1">
    <property type="protein sequence ID" value="OE9A039537C1"/>
    <property type="gene ID" value="OE9A039537"/>
</dbReference>
<gene>
    <name evidence="1" type="ORF">OLEA9_A039537</name>
</gene>
<evidence type="ECO:0000313" key="2">
    <source>
        <dbReference type="Proteomes" id="UP000594638"/>
    </source>
</evidence>
<dbReference type="Proteomes" id="UP000594638">
    <property type="component" value="Unassembled WGS sequence"/>
</dbReference>
<comment type="caution">
    <text evidence="1">The sequence shown here is derived from an EMBL/GenBank/DDBJ whole genome shotgun (WGS) entry which is preliminary data.</text>
</comment>
<dbReference type="EMBL" id="CACTIH010007464">
    <property type="protein sequence ID" value="CAA3014018.1"/>
    <property type="molecule type" value="Genomic_DNA"/>
</dbReference>
<dbReference type="AlphaFoldDB" id="A0A8S0U6W0"/>
<reference evidence="1 2" key="1">
    <citation type="submission" date="2019-12" db="EMBL/GenBank/DDBJ databases">
        <authorList>
            <person name="Alioto T."/>
            <person name="Alioto T."/>
            <person name="Gomez Garrido J."/>
        </authorList>
    </citation>
    <scope>NUCLEOTIDE SEQUENCE [LARGE SCALE GENOMIC DNA]</scope>
</reference>
<sequence>MRRKNVGVCHGCRSTQHFLNDCPVKRGCPWCSLGWEKCFEVERKTDNRGRLFKTCSNNCGYFFWVENEEFYGESSTRTEAVIDEVGEDLAAMFDSLAQIAEKRDVEITLNVTFRKAKGSAEVNGKGKGRA</sequence>
<keyword evidence="2" id="KW-1185">Reference proteome</keyword>
<proteinExistence type="predicted"/>
<accession>A0A8S0U6W0</accession>
<organism evidence="1 2">
    <name type="scientific">Olea europaea subsp. europaea</name>
    <dbReference type="NCBI Taxonomy" id="158383"/>
    <lineage>
        <taxon>Eukaryota</taxon>
        <taxon>Viridiplantae</taxon>
        <taxon>Streptophyta</taxon>
        <taxon>Embryophyta</taxon>
        <taxon>Tracheophyta</taxon>
        <taxon>Spermatophyta</taxon>
        <taxon>Magnoliopsida</taxon>
        <taxon>eudicotyledons</taxon>
        <taxon>Gunneridae</taxon>
        <taxon>Pentapetalae</taxon>
        <taxon>asterids</taxon>
        <taxon>lamiids</taxon>
        <taxon>Lamiales</taxon>
        <taxon>Oleaceae</taxon>
        <taxon>Oleeae</taxon>
        <taxon>Olea</taxon>
    </lineage>
</organism>
<name>A0A8S0U6W0_OLEEU</name>